<feature type="non-terminal residue" evidence="2">
    <location>
        <position position="1"/>
    </location>
</feature>
<proteinExistence type="predicted"/>
<reference evidence="2 3" key="1">
    <citation type="journal article" date="2018" name="Front. Plant Sci.">
        <title>Red Clover (Trifolium pratense) and Zigzag Clover (T. medium) - A Picture of Genomic Similarities and Differences.</title>
        <authorList>
            <person name="Dluhosova J."/>
            <person name="Istvanek J."/>
            <person name="Nedelnik J."/>
            <person name="Repkova J."/>
        </authorList>
    </citation>
    <scope>NUCLEOTIDE SEQUENCE [LARGE SCALE GENOMIC DNA]</scope>
    <source>
        <strain evidence="3">cv. 10/8</strain>
        <tissue evidence="2">Leaf</tissue>
    </source>
</reference>
<dbReference type="EMBL" id="LXQA010838513">
    <property type="protein sequence ID" value="MCI73443.1"/>
    <property type="molecule type" value="Genomic_DNA"/>
</dbReference>
<evidence type="ECO:0000256" key="1">
    <source>
        <dbReference type="SAM" id="MobiDB-lite"/>
    </source>
</evidence>
<accession>A0A392UIJ5</accession>
<dbReference type="Proteomes" id="UP000265520">
    <property type="component" value="Unassembled WGS sequence"/>
</dbReference>
<protein>
    <submittedName>
        <fullName evidence="2">Uncharacterized protein</fullName>
    </submittedName>
</protein>
<name>A0A392UIJ5_9FABA</name>
<keyword evidence="3" id="KW-1185">Reference proteome</keyword>
<comment type="caution">
    <text evidence="2">The sequence shown here is derived from an EMBL/GenBank/DDBJ whole genome shotgun (WGS) entry which is preliminary data.</text>
</comment>
<dbReference type="AlphaFoldDB" id="A0A392UIJ5"/>
<organism evidence="2 3">
    <name type="scientific">Trifolium medium</name>
    <dbReference type="NCBI Taxonomy" id="97028"/>
    <lineage>
        <taxon>Eukaryota</taxon>
        <taxon>Viridiplantae</taxon>
        <taxon>Streptophyta</taxon>
        <taxon>Embryophyta</taxon>
        <taxon>Tracheophyta</taxon>
        <taxon>Spermatophyta</taxon>
        <taxon>Magnoliopsida</taxon>
        <taxon>eudicotyledons</taxon>
        <taxon>Gunneridae</taxon>
        <taxon>Pentapetalae</taxon>
        <taxon>rosids</taxon>
        <taxon>fabids</taxon>
        <taxon>Fabales</taxon>
        <taxon>Fabaceae</taxon>
        <taxon>Papilionoideae</taxon>
        <taxon>50 kb inversion clade</taxon>
        <taxon>NPAAA clade</taxon>
        <taxon>Hologalegina</taxon>
        <taxon>IRL clade</taxon>
        <taxon>Trifolieae</taxon>
        <taxon>Trifolium</taxon>
    </lineage>
</organism>
<evidence type="ECO:0000313" key="3">
    <source>
        <dbReference type="Proteomes" id="UP000265520"/>
    </source>
</evidence>
<feature type="compositionally biased region" description="Basic and acidic residues" evidence="1">
    <location>
        <begin position="1"/>
        <end position="10"/>
    </location>
</feature>
<feature type="region of interest" description="Disordered" evidence="1">
    <location>
        <begin position="1"/>
        <end position="22"/>
    </location>
</feature>
<evidence type="ECO:0000313" key="2">
    <source>
        <dbReference type="EMBL" id="MCI73443.1"/>
    </source>
</evidence>
<sequence>VNRALRKEGKNGTVASGPGALR</sequence>